<reference evidence="1" key="1">
    <citation type="submission" date="2014-11" db="EMBL/GenBank/DDBJ databases">
        <authorList>
            <person name="Amaro Gonzalez C."/>
        </authorList>
    </citation>
    <scope>NUCLEOTIDE SEQUENCE</scope>
</reference>
<name>A0A0E9W0K1_ANGAN</name>
<dbReference type="AlphaFoldDB" id="A0A0E9W0K1"/>
<sequence>MGKLRALCVHEGHTFLSLEEQELTACFPST</sequence>
<evidence type="ECO:0000313" key="1">
    <source>
        <dbReference type="EMBL" id="JAH83008.1"/>
    </source>
</evidence>
<dbReference type="EMBL" id="GBXM01025569">
    <property type="protein sequence ID" value="JAH83008.1"/>
    <property type="molecule type" value="Transcribed_RNA"/>
</dbReference>
<organism evidence="1">
    <name type="scientific">Anguilla anguilla</name>
    <name type="common">European freshwater eel</name>
    <name type="synonym">Muraena anguilla</name>
    <dbReference type="NCBI Taxonomy" id="7936"/>
    <lineage>
        <taxon>Eukaryota</taxon>
        <taxon>Metazoa</taxon>
        <taxon>Chordata</taxon>
        <taxon>Craniata</taxon>
        <taxon>Vertebrata</taxon>
        <taxon>Euteleostomi</taxon>
        <taxon>Actinopterygii</taxon>
        <taxon>Neopterygii</taxon>
        <taxon>Teleostei</taxon>
        <taxon>Anguilliformes</taxon>
        <taxon>Anguillidae</taxon>
        <taxon>Anguilla</taxon>
    </lineage>
</organism>
<protein>
    <submittedName>
        <fullName evidence="1">Uncharacterized protein</fullName>
    </submittedName>
</protein>
<reference evidence="1" key="2">
    <citation type="journal article" date="2015" name="Fish Shellfish Immunol.">
        <title>Early steps in the European eel (Anguilla anguilla)-Vibrio vulnificus interaction in the gills: Role of the RtxA13 toxin.</title>
        <authorList>
            <person name="Callol A."/>
            <person name="Pajuelo D."/>
            <person name="Ebbesson L."/>
            <person name="Teles M."/>
            <person name="MacKenzie S."/>
            <person name="Amaro C."/>
        </authorList>
    </citation>
    <scope>NUCLEOTIDE SEQUENCE</scope>
</reference>
<accession>A0A0E9W0K1</accession>
<proteinExistence type="predicted"/>